<dbReference type="AlphaFoldDB" id="A0A1B6P6Y0"/>
<dbReference type="EMBL" id="CM000768">
    <property type="protein sequence ID" value="KXG21468.1"/>
    <property type="molecule type" value="Genomic_DNA"/>
</dbReference>
<dbReference type="Gramene" id="KXG21468">
    <property type="protein sequence ID" value="KXG21468"/>
    <property type="gene ID" value="SORBI_3009G067400"/>
</dbReference>
<dbReference type="OMA" id="AHLQGWC"/>
<organism evidence="2 3">
    <name type="scientific">Sorghum bicolor</name>
    <name type="common">Sorghum</name>
    <name type="synonym">Sorghum vulgare</name>
    <dbReference type="NCBI Taxonomy" id="4558"/>
    <lineage>
        <taxon>Eukaryota</taxon>
        <taxon>Viridiplantae</taxon>
        <taxon>Streptophyta</taxon>
        <taxon>Embryophyta</taxon>
        <taxon>Tracheophyta</taxon>
        <taxon>Spermatophyta</taxon>
        <taxon>Magnoliopsida</taxon>
        <taxon>Liliopsida</taxon>
        <taxon>Poales</taxon>
        <taxon>Poaceae</taxon>
        <taxon>PACMAD clade</taxon>
        <taxon>Panicoideae</taxon>
        <taxon>Andropogonodae</taxon>
        <taxon>Andropogoneae</taxon>
        <taxon>Sorghinae</taxon>
        <taxon>Sorghum</taxon>
    </lineage>
</organism>
<feature type="transmembrane region" description="Helical" evidence="1">
    <location>
        <begin position="112"/>
        <end position="131"/>
    </location>
</feature>
<dbReference type="eggNOG" id="ENOG502R3J6">
    <property type="taxonomic scope" value="Eukaryota"/>
</dbReference>
<accession>A0A1B6P6Y0</accession>
<dbReference type="PANTHER" id="PTHR46610">
    <property type="entry name" value="OS05G0181300 PROTEIN"/>
    <property type="match status" value="1"/>
</dbReference>
<sequence>MATKNIIVTGNTATPTVHAKCSGRESAADDPAVSPPFSAQLRRVCGHCLRAAAVAAVGYSFAATAWRVRHDTRDLAFVAAAASLLAALLACLRRAERLTPDSPAAERRRVQAAVWALSTALSCAFAYRVAAVMPPPLAVLVWCMTALVALVGLYLLVLCRDQQYQALTDDDAAVAGDRKESAKISPSDELV</sequence>
<evidence type="ECO:0000313" key="2">
    <source>
        <dbReference type="EMBL" id="KXG21468.1"/>
    </source>
</evidence>
<gene>
    <name evidence="2" type="ORF">SORBI_3009G067400</name>
</gene>
<keyword evidence="1" id="KW-0472">Membrane</keyword>
<evidence type="ECO:0000313" key="3">
    <source>
        <dbReference type="Proteomes" id="UP000000768"/>
    </source>
</evidence>
<keyword evidence="1" id="KW-0812">Transmembrane</keyword>
<reference evidence="2 3" key="1">
    <citation type="journal article" date="2009" name="Nature">
        <title>The Sorghum bicolor genome and the diversification of grasses.</title>
        <authorList>
            <person name="Paterson A.H."/>
            <person name="Bowers J.E."/>
            <person name="Bruggmann R."/>
            <person name="Dubchak I."/>
            <person name="Grimwood J."/>
            <person name="Gundlach H."/>
            <person name="Haberer G."/>
            <person name="Hellsten U."/>
            <person name="Mitros T."/>
            <person name="Poliakov A."/>
            <person name="Schmutz J."/>
            <person name="Spannagl M."/>
            <person name="Tang H."/>
            <person name="Wang X."/>
            <person name="Wicker T."/>
            <person name="Bharti A.K."/>
            <person name="Chapman J."/>
            <person name="Feltus F.A."/>
            <person name="Gowik U."/>
            <person name="Grigoriev I.V."/>
            <person name="Lyons E."/>
            <person name="Maher C.A."/>
            <person name="Martis M."/>
            <person name="Narechania A."/>
            <person name="Otillar R.P."/>
            <person name="Penning B.W."/>
            <person name="Salamov A.A."/>
            <person name="Wang Y."/>
            <person name="Zhang L."/>
            <person name="Carpita N.C."/>
            <person name="Freeling M."/>
            <person name="Gingle A.R."/>
            <person name="Hash C.T."/>
            <person name="Keller B."/>
            <person name="Klein P."/>
            <person name="Kresovich S."/>
            <person name="McCann M.C."/>
            <person name="Ming R."/>
            <person name="Peterson D.G."/>
            <person name="Mehboob-ur-Rahman"/>
            <person name="Ware D."/>
            <person name="Westhoff P."/>
            <person name="Mayer K.F."/>
            <person name="Messing J."/>
            <person name="Rokhsar D.S."/>
        </authorList>
    </citation>
    <scope>NUCLEOTIDE SEQUENCE [LARGE SCALE GENOMIC DNA]</scope>
    <source>
        <strain evidence="3">cv. BTx623</strain>
    </source>
</reference>
<feature type="transmembrane region" description="Helical" evidence="1">
    <location>
        <begin position="48"/>
        <end position="69"/>
    </location>
</feature>
<reference evidence="3" key="2">
    <citation type="journal article" date="2018" name="Plant J.">
        <title>The Sorghum bicolor reference genome: improved assembly, gene annotations, a transcriptome atlas, and signatures of genome organization.</title>
        <authorList>
            <person name="McCormick R.F."/>
            <person name="Truong S.K."/>
            <person name="Sreedasyam A."/>
            <person name="Jenkins J."/>
            <person name="Shu S."/>
            <person name="Sims D."/>
            <person name="Kennedy M."/>
            <person name="Amirebrahimi M."/>
            <person name="Weers B.D."/>
            <person name="McKinley B."/>
            <person name="Mattison A."/>
            <person name="Morishige D.T."/>
            <person name="Grimwood J."/>
            <person name="Schmutz J."/>
            <person name="Mullet J.E."/>
        </authorList>
    </citation>
    <scope>NUCLEOTIDE SEQUENCE [LARGE SCALE GENOMIC DNA]</scope>
    <source>
        <strain evidence="3">cv. BTx623</strain>
    </source>
</reference>
<feature type="transmembrane region" description="Helical" evidence="1">
    <location>
        <begin position="75"/>
        <end position="92"/>
    </location>
</feature>
<dbReference type="Pfam" id="PF20100">
    <property type="entry name" value="DUF6490"/>
    <property type="match status" value="1"/>
</dbReference>
<protein>
    <submittedName>
        <fullName evidence="2">Uncharacterized protein</fullName>
    </submittedName>
</protein>
<proteinExistence type="predicted"/>
<keyword evidence="3" id="KW-1185">Reference proteome</keyword>
<keyword evidence="1" id="KW-1133">Transmembrane helix</keyword>
<dbReference type="PANTHER" id="PTHR46610:SF20">
    <property type="entry name" value="OS05G0181300 PROTEIN"/>
    <property type="match status" value="1"/>
</dbReference>
<dbReference type="InterPro" id="IPR045501">
    <property type="entry name" value="DUF6490"/>
</dbReference>
<evidence type="ECO:0000256" key="1">
    <source>
        <dbReference type="SAM" id="Phobius"/>
    </source>
</evidence>
<dbReference type="Proteomes" id="UP000000768">
    <property type="component" value="Chromosome 9"/>
</dbReference>
<dbReference type="InParanoid" id="A0A1B6P6Y0"/>
<feature type="transmembrane region" description="Helical" evidence="1">
    <location>
        <begin position="137"/>
        <end position="157"/>
    </location>
</feature>
<name>A0A1B6P6Y0_SORBI</name>